<keyword evidence="10 19" id="KW-0547">Nucleotide-binding</keyword>
<evidence type="ECO:0000256" key="20">
    <source>
        <dbReference type="SAM" id="MobiDB-lite"/>
    </source>
</evidence>
<evidence type="ECO:0000256" key="16">
    <source>
        <dbReference type="ARBA" id="ARBA00047802"/>
    </source>
</evidence>
<dbReference type="Gene3D" id="2.130.10.10">
    <property type="entry name" value="YVTN repeat-like/Quinoprotein amine dehydrogenase"/>
    <property type="match status" value="3"/>
</dbReference>
<feature type="repeat" description="WD" evidence="18">
    <location>
        <begin position="1012"/>
        <end position="1053"/>
    </location>
</feature>
<dbReference type="OrthoDB" id="10004143at2759"/>
<dbReference type="GO" id="GO:0005776">
    <property type="term" value="C:autophagosome"/>
    <property type="evidence" value="ECO:0007669"/>
    <property type="project" value="UniProtKB-SubCell"/>
</dbReference>
<dbReference type="SUPFAM" id="SSF56112">
    <property type="entry name" value="Protein kinase-like (PK-like)"/>
    <property type="match status" value="1"/>
</dbReference>
<dbReference type="GO" id="GO:0004674">
    <property type="term" value="F:protein serine/threonine kinase activity"/>
    <property type="evidence" value="ECO:0007669"/>
    <property type="project" value="UniProtKB-KW"/>
</dbReference>
<evidence type="ECO:0000256" key="18">
    <source>
        <dbReference type="PROSITE-ProRule" id="PRU00221"/>
    </source>
</evidence>
<comment type="catalytic activity">
    <reaction evidence="16">
        <text>L-threonyl-[protein] + ATP = O-phospho-L-threonyl-[protein] + ADP + H(+)</text>
        <dbReference type="Rhea" id="RHEA:46608"/>
        <dbReference type="Rhea" id="RHEA-COMP:11060"/>
        <dbReference type="Rhea" id="RHEA-COMP:11605"/>
        <dbReference type="ChEBI" id="CHEBI:15378"/>
        <dbReference type="ChEBI" id="CHEBI:30013"/>
        <dbReference type="ChEBI" id="CHEBI:30616"/>
        <dbReference type="ChEBI" id="CHEBI:61977"/>
        <dbReference type="ChEBI" id="CHEBI:456216"/>
        <dbReference type="EC" id="2.7.11.21"/>
    </reaction>
</comment>
<proteinExistence type="predicted"/>
<evidence type="ECO:0000256" key="6">
    <source>
        <dbReference type="ARBA" id="ARBA00022527"/>
    </source>
</evidence>
<dbReference type="Gene3D" id="1.10.510.10">
    <property type="entry name" value="Transferase(Phosphotransferase) domain 1"/>
    <property type="match status" value="1"/>
</dbReference>
<dbReference type="PROSITE" id="PS51984">
    <property type="entry name" value="CPB1"/>
    <property type="match status" value="1"/>
</dbReference>
<keyword evidence="13" id="KW-0832">Ubl conjugation</keyword>
<dbReference type="Gene3D" id="3.30.1120.120">
    <property type="match status" value="1"/>
</dbReference>
<dbReference type="SUPFAM" id="SSF82615">
    <property type="entry name" value="Polo-box domain"/>
    <property type="match status" value="1"/>
</dbReference>
<accession>A0A158QH33</accession>
<dbReference type="InterPro" id="IPR019775">
    <property type="entry name" value="WD40_repeat_CS"/>
</dbReference>
<dbReference type="Proteomes" id="UP000278807">
    <property type="component" value="Unassembled WGS sequence"/>
</dbReference>
<evidence type="ECO:0000256" key="8">
    <source>
        <dbReference type="ARBA" id="ARBA00022679"/>
    </source>
</evidence>
<dbReference type="PANTHER" id="PTHR44324:SF4">
    <property type="entry name" value="WD40 REPEAT DOMAIN 95"/>
    <property type="match status" value="1"/>
</dbReference>
<evidence type="ECO:0000256" key="15">
    <source>
        <dbReference type="ARBA" id="ARBA00030332"/>
    </source>
</evidence>
<feature type="region of interest" description="Disordered" evidence="20">
    <location>
        <begin position="373"/>
        <end position="402"/>
    </location>
</feature>
<feature type="compositionally biased region" description="Polar residues" evidence="20">
    <location>
        <begin position="373"/>
        <end position="387"/>
    </location>
</feature>
<evidence type="ECO:0000256" key="10">
    <source>
        <dbReference type="ARBA" id="ARBA00022741"/>
    </source>
</evidence>
<dbReference type="PROSITE" id="PS50011">
    <property type="entry name" value="PROTEIN_KINASE_DOM"/>
    <property type="match status" value="1"/>
</dbReference>
<dbReference type="PROSITE" id="PS00109">
    <property type="entry name" value="PROTEIN_KINASE_TYR"/>
    <property type="match status" value="1"/>
</dbReference>
<dbReference type="InterPro" id="IPR015943">
    <property type="entry name" value="WD40/YVTN_repeat-like_dom_sf"/>
</dbReference>
<keyword evidence="25" id="KW-1185">Reference proteome</keyword>
<feature type="region of interest" description="Disordered" evidence="20">
    <location>
        <begin position="301"/>
        <end position="339"/>
    </location>
</feature>
<feature type="domain" description="Cryptic POLO box 1 (CPB1)" evidence="22">
    <location>
        <begin position="395"/>
        <end position="520"/>
    </location>
</feature>
<feature type="compositionally biased region" description="Polar residues" evidence="20">
    <location>
        <begin position="301"/>
        <end position="317"/>
    </location>
</feature>
<dbReference type="InterPro" id="IPR036947">
    <property type="entry name" value="POLO_box_dom_sf"/>
</dbReference>
<dbReference type="GO" id="GO:0005524">
    <property type="term" value="F:ATP binding"/>
    <property type="evidence" value="ECO:0007669"/>
    <property type="project" value="UniProtKB-UniRule"/>
</dbReference>
<dbReference type="InterPro" id="IPR047108">
    <property type="entry name" value="Plk4-like_POLO_box_2_sf"/>
</dbReference>
<keyword evidence="5" id="KW-0963">Cytoplasm</keyword>
<keyword evidence="14" id="KW-0206">Cytoskeleton</keyword>
<feature type="repeat" description="WD" evidence="18">
    <location>
        <begin position="1063"/>
        <end position="1097"/>
    </location>
</feature>
<dbReference type="Pfam" id="PF00400">
    <property type="entry name" value="WD40"/>
    <property type="match status" value="3"/>
</dbReference>
<dbReference type="Gene3D" id="3.30.1120.130">
    <property type="match status" value="1"/>
</dbReference>
<dbReference type="Gene3D" id="3.30.1120.30">
    <property type="entry name" value="POLO box domain"/>
    <property type="match status" value="1"/>
</dbReference>
<dbReference type="GO" id="GO:0005814">
    <property type="term" value="C:centriole"/>
    <property type="evidence" value="ECO:0007669"/>
    <property type="project" value="UniProtKB-SubCell"/>
</dbReference>
<evidence type="ECO:0000313" key="24">
    <source>
        <dbReference type="EMBL" id="VDN97225.1"/>
    </source>
</evidence>
<keyword evidence="11" id="KW-0418">Kinase</keyword>
<feature type="domain" description="Cryptic POLO box 2 (CPB2)" evidence="23">
    <location>
        <begin position="521"/>
        <end position="645"/>
    </location>
</feature>
<feature type="compositionally biased region" description="Low complexity" evidence="20">
    <location>
        <begin position="327"/>
        <end position="339"/>
    </location>
</feature>
<dbReference type="PROSITE" id="PS00107">
    <property type="entry name" value="PROTEIN_KINASE_ATP"/>
    <property type="match status" value="1"/>
</dbReference>
<organism evidence="26">
    <name type="scientific">Rodentolepis nana</name>
    <name type="common">Dwarf tapeworm</name>
    <name type="synonym">Hymenolepis nana</name>
    <dbReference type="NCBI Taxonomy" id="102285"/>
    <lineage>
        <taxon>Eukaryota</taxon>
        <taxon>Metazoa</taxon>
        <taxon>Spiralia</taxon>
        <taxon>Lophotrochozoa</taxon>
        <taxon>Platyhelminthes</taxon>
        <taxon>Cestoda</taxon>
        <taxon>Eucestoda</taxon>
        <taxon>Cyclophyllidea</taxon>
        <taxon>Hymenolepididae</taxon>
        <taxon>Rodentolepis</taxon>
    </lineage>
</organism>
<keyword evidence="6" id="KW-0723">Serine/threonine-protein kinase</keyword>
<evidence type="ECO:0000256" key="17">
    <source>
        <dbReference type="ARBA" id="ARBA00048347"/>
    </source>
</evidence>
<comment type="subcellular location">
    <subcellularLocation>
        <location evidence="1">Cytoplasm</location>
        <location evidence="1">Cytoskeleton</location>
        <location evidence="1">Microtubule organizing center</location>
        <location evidence="1">Centrosome</location>
        <location evidence="1">Centriole</location>
    </subcellularLocation>
    <subcellularLocation>
        <location evidence="2">Cytoplasmic vesicle</location>
        <location evidence="2">Autophagosome</location>
    </subcellularLocation>
</comment>
<dbReference type="Pfam" id="PF18190">
    <property type="entry name" value="Plk4_PB1"/>
    <property type="match status" value="1"/>
</dbReference>
<keyword evidence="12 19" id="KW-0067">ATP-binding</keyword>
<evidence type="ECO:0000259" key="23">
    <source>
        <dbReference type="PROSITE" id="PS51985"/>
    </source>
</evidence>
<evidence type="ECO:0000259" key="22">
    <source>
        <dbReference type="PROSITE" id="PS51984"/>
    </source>
</evidence>
<comment type="catalytic activity">
    <reaction evidence="17">
        <text>L-seryl-[protein] + ATP = O-phospho-L-seryl-[protein] + ADP + H(+)</text>
        <dbReference type="Rhea" id="RHEA:17989"/>
        <dbReference type="Rhea" id="RHEA-COMP:9863"/>
        <dbReference type="Rhea" id="RHEA-COMP:11604"/>
        <dbReference type="ChEBI" id="CHEBI:15378"/>
        <dbReference type="ChEBI" id="CHEBI:29999"/>
        <dbReference type="ChEBI" id="CHEBI:30616"/>
        <dbReference type="ChEBI" id="CHEBI:83421"/>
        <dbReference type="ChEBI" id="CHEBI:456216"/>
        <dbReference type="EC" id="2.7.11.21"/>
    </reaction>
</comment>
<dbReference type="PANTHER" id="PTHR44324">
    <property type="entry name" value="WD40 REPEAT DOMAIN 95"/>
    <property type="match status" value="1"/>
</dbReference>
<evidence type="ECO:0000256" key="7">
    <source>
        <dbReference type="ARBA" id="ARBA00022574"/>
    </source>
</evidence>
<dbReference type="Pfam" id="PF18409">
    <property type="entry name" value="Plk4_PB2"/>
    <property type="match status" value="1"/>
</dbReference>
<evidence type="ECO:0000256" key="11">
    <source>
        <dbReference type="ARBA" id="ARBA00022777"/>
    </source>
</evidence>
<dbReference type="WBParaSite" id="HNAJ_0000136701-mRNA-1">
    <property type="protein sequence ID" value="HNAJ_0000136701-mRNA-1"/>
    <property type="gene ID" value="HNAJ_0000136701"/>
</dbReference>
<evidence type="ECO:0000256" key="12">
    <source>
        <dbReference type="ARBA" id="ARBA00022840"/>
    </source>
</evidence>
<feature type="domain" description="Protein kinase" evidence="21">
    <location>
        <begin position="15"/>
        <end position="266"/>
    </location>
</feature>
<dbReference type="CDD" id="cd13114">
    <property type="entry name" value="POLO_box_Plk4_1"/>
    <property type="match status" value="1"/>
</dbReference>
<evidence type="ECO:0000256" key="13">
    <source>
        <dbReference type="ARBA" id="ARBA00022843"/>
    </source>
</evidence>
<feature type="binding site" evidence="19">
    <location>
        <position position="44"/>
    </location>
    <ligand>
        <name>ATP</name>
        <dbReference type="ChEBI" id="CHEBI:30616"/>
    </ligand>
</feature>
<protein>
    <recommendedName>
        <fullName evidence="4">Serine/threonine-protein kinase PLK4</fullName>
        <ecNumber evidence="3">2.7.11.21</ecNumber>
    </recommendedName>
    <alternativeName>
        <fullName evidence="15">Polo-like kinase 4</fullName>
    </alternativeName>
</protein>
<sequence length="1511" mass="170765">MIFSFGYLERRLHDFQVFELLGRGGFAQVYRAKSVITGQEVAIKMIDKKYMYQHGLTHRVQREVEIHSRLKHPSILELYTCFEDANYVYLVLEVCDNGELQAYIRQNGPVSEDMARHYMKQIVNGLLYLHSHKILHRDLTLANLLLTKDMKVKIADFGLATLIEPGENHNTMCGTPNYISPEVVSRGQQVLETDVWSLGIMLYTLVVGHPPFDTREVRSTLNRVLAGNYEMPSHLSPECTDLIICLLRQQPQDRIKLAEMIHHPFITRMSDGGTPRNKMERSRDSGFDSITRTSIVALQSNQSQKSINVSAASSSRHSLPFRSGTNILPPLRPSSRISSLDTARRRLTPTGSLQHLLPPSKSLSGLSIASTNTSLTSTHSQCRSISAGSLKPPHRPTPLLSPLTSRRLRPMRTKTRMAVINILADESVCLEFFEPPSPTQKQPTGKEQQLVVEVMGISPDGNVVVIYYPNGGRGVPPNSDSPVSAYEGDTCKVYRLAQLPEKYWKKYQFVSRFISMAKMHTPKVTLYTSRAKCILMERVEPQAEFELELLADGSRVTCLGGEHAGNVQVISPVNGTFTVNQKQPTDNLPSCIRDLITYAEKCRRRCIEIESSLEKFSRDVSPLDPESTSPFPVIIGRRPNIAVTSKPLSRPLIPSSPCLSKLVANCRNIANSNDHNHRSTSQQRDPIFVPSVGWVSQPSSEELQVQFNDGARLVVVYTTATVHSIRYQPPLQNGQDVEEQVYSTVSSTNPLPPDVRSRLEDGLLSIWTGDLKPKRLMQLKIEEKSHPGRRKWYTDFIFLYDIGKIIASTGDRELEFYEMTTFKFYFCINNLDTVPMCLSYGKLQDINQNALIWGDSNGCISILQLTDLADLLRQWRSMQLKNAIPTMSISSIIMNETVSFVRWKTHDEWVAKVWDLNGQICQTPLSTKICPKNQVDVQCCNFSQTTRSLVIVTDKAYLLRLRSNHLAEERNWNETHQSWEYFSGCLFGNPSQPNSSMMKSMKTRDRLLWEPVRSHKLGVSLCKYNASFNHLITAGVDSSIRVWNFSTGQLISEITDAHCGEQITCMCFDLTERRLITGGRDGYVRIWNHNSGACLMEVEPKSKNGEGFIISAVECKIIGTGRYIVVVGWNPRICLYLDDLETFLNEANHEIKQHLLPHWRDDKDTSVEIQEDICAMAISRSSNLLATADFIGEICVWDAVSGHVLKRLEKPDDRKGGNISGLLFLESREKNKNGACLVSCGPSDTIHFWSIHADAPEFAAFHSSSMEKVAPTRVAIGQVCEDGRLVDSYLFTSDEMGWVQVWNIRHYALSGPEMNQPPKLYTWRCHTASVTGIEAINDRKLLVTTSWDFCARLWTWRGCFIGTFGQPIKWDIPRIVSLAVSQMGPFDVLVNPKTQIVPEYQSINANILKKNVNTLSRRRWGGVVFDGYSEELFGETWFKSKEINNIIGNAMQHPEDLYKEAKISKVVNPASIGTGLSVNESHLRIFNRLLVYPLDPECSSKWLRNSHILNQ</sequence>
<keyword evidence="9" id="KW-0677">Repeat</keyword>
<evidence type="ECO:0000256" key="2">
    <source>
        <dbReference type="ARBA" id="ARBA00004419"/>
    </source>
</evidence>
<dbReference type="SMART" id="SM00320">
    <property type="entry name" value="WD40"/>
    <property type="match status" value="5"/>
</dbReference>
<dbReference type="InterPro" id="IPR000719">
    <property type="entry name" value="Prot_kinase_dom"/>
</dbReference>
<evidence type="ECO:0000256" key="4">
    <source>
        <dbReference type="ARBA" id="ARBA00020245"/>
    </source>
</evidence>
<dbReference type="InterPro" id="IPR008266">
    <property type="entry name" value="Tyr_kinase_AS"/>
</dbReference>
<evidence type="ECO:0000256" key="1">
    <source>
        <dbReference type="ARBA" id="ARBA00004114"/>
    </source>
</evidence>
<evidence type="ECO:0000313" key="25">
    <source>
        <dbReference type="Proteomes" id="UP000278807"/>
    </source>
</evidence>
<dbReference type="PROSITE" id="PS50294">
    <property type="entry name" value="WD_REPEATS_REGION"/>
    <property type="match status" value="1"/>
</dbReference>
<dbReference type="InterPro" id="IPR051242">
    <property type="entry name" value="WD-EF-hand_domain"/>
</dbReference>
<dbReference type="InterPro" id="IPR033699">
    <property type="entry name" value="POLO_box_Plk4_1"/>
</dbReference>
<dbReference type="InterPro" id="IPR033698">
    <property type="entry name" value="POLO_box_Plk4_2"/>
</dbReference>
<dbReference type="InterPro" id="IPR011009">
    <property type="entry name" value="Kinase-like_dom_sf"/>
</dbReference>
<dbReference type="STRING" id="102285.A0A158QH33"/>
<keyword evidence="7 18" id="KW-0853">WD repeat</keyword>
<dbReference type="EC" id="2.7.11.21" evidence="3"/>
<reference evidence="24 25" key="2">
    <citation type="submission" date="2018-11" db="EMBL/GenBank/DDBJ databases">
        <authorList>
            <consortium name="Pathogen Informatics"/>
        </authorList>
    </citation>
    <scope>NUCLEOTIDE SEQUENCE [LARGE SCALE GENOMIC DNA]</scope>
</reference>
<dbReference type="PROSITE" id="PS00678">
    <property type="entry name" value="WD_REPEATS_1"/>
    <property type="match status" value="1"/>
</dbReference>
<evidence type="ECO:0000256" key="3">
    <source>
        <dbReference type="ARBA" id="ARBA00012424"/>
    </source>
</evidence>
<dbReference type="PROSITE" id="PS51985">
    <property type="entry name" value="CPB2"/>
    <property type="match status" value="1"/>
</dbReference>
<dbReference type="EMBL" id="UZAE01000522">
    <property type="protein sequence ID" value="VDN97225.1"/>
    <property type="molecule type" value="Genomic_DNA"/>
</dbReference>
<dbReference type="Pfam" id="PF00069">
    <property type="entry name" value="Pkinase"/>
    <property type="match status" value="1"/>
</dbReference>
<evidence type="ECO:0000256" key="9">
    <source>
        <dbReference type="ARBA" id="ARBA00022737"/>
    </source>
</evidence>
<dbReference type="InterPro" id="IPR017441">
    <property type="entry name" value="Protein_kinase_ATP_BS"/>
</dbReference>
<evidence type="ECO:0000259" key="21">
    <source>
        <dbReference type="PROSITE" id="PS50011"/>
    </source>
</evidence>
<name>A0A158QH33_RODNA</name>
<dbReference type="InterPro" id="IPR046437">
    <property type="entry name" value="Ser_Thr-PK_POLO_box_1_sf"/>
</dbReference>
<reference evidence="26" key="1">
    <citation type="submission" date="2016-04" db="UniProtKB">
        <authorList>
            <consortium name="WormBaseParasite"/>
        </authorList>
    </citation>
    <scope>IDENTIFICATION</scope>
</reference>
<keyword evidence="8" id="KW-0808">Transferase</keyword>
<dbReference type="FunFam" id="3.30.200.20:FF:000042">
    <property type="entry name" value="Aurora kinase A"/>
    <property type="match status" value="1"/>
</dbReference>
<evidence type="ECO:0000313" key="26">
    <source>
        <dbReference type="WBParaSite" id="HNAJ_0000136701-mRNA-1"/>
    </source>
</evidence>
<dbReference type="FunFam" id="1.10.510.10:FF:000576">
    <property type="entry name" value="Serine/threonine-protein kinase PLK4"/>
    <property type="match status" value="1"/>
</dbReference>
<evidence type="ECO:0000256" key="5">
    <source>
        <dbReference type="ARBA" id="ARBA00022490"/>
    </source>
</evidence>
<dbReference type="PROSITE" id="PS50082">
    <property type="entry name" value="WD_REPEATS_2"/>
    <property type="match status" value="2"/>
</dbReference>
<evidence type="ECO:0000256" key="14">
    <source>
        <dbReference type="ARBA" id="ARBA00023212"/>
    </source>
</evidence>
<dbReference type="InterPro" id="IPR036322">
    <property type="entry name" value="WD40_repeat_dom_sf"/>
</dbReference>
<dbReference type="SUPFAM" id="SSF50978">
    <property type="entry name" value="WD40 repeat-like"/>
    <property type="match status" value="2"/>
</dbReference>
<evidence type="ECO:0000256" key="19">
    <source>
        <dbReference type="PROSITE-ProRule" id="PRU10141"/>
    </source>
</evidence>
<dbReference type="InterPro" id="IPR001680">
    <property type="entry name" value="WD40_rpt"/>
</dbReference>
<gene>
    <name evidence="24" type="ORF">HNAJ_LOCUS1366</name>
</gene>